<gene>
    <name evidence="2" type="ORF">AWB98_20770</name>
    <name evidence="1" type="ORF">BN970_03574</name>
</gene>
<dbReference type="EMBL" id="CTEF01000002">
    <property type="protein sequence ID" value="CQD16729.1"/>
    <property type="molecule type" value="Genomic_DNA"/>
</dbReference>
<dbReference type="EMBL" id="LQOP01000020">
    <property type="protein sequence ID" value="ORV24671.1"/>
    <property type="molecule type" value="Genomic_DNA"/>
</dbReference>
<evidence type="ECO:0000313" key="3">
    <source>
        <dbReference type="Proteomes" id="UP000182227"/>
    </source>
</evidence>
<organism evidence="1 3">
    <name type="scientific">Mycolicibacterium conceptionense</name>
    <dbReference type="NCBI Taxonomy" id="451644"/>
    <lineage>
        <taxon>Bacteria</taxon>
        <taxon>Bacillati</taxon>
        <taxon>Actinomycetota</taxon>
        <taxon>Actinomycetes</taxon>
        <taxon>Mycobacteriales</taxon>
        <taxon>Mycobacteriaceae</taxon>
        <taxon>Mycolicibacterium</taxon>
    </lineage>
</organism>
<evidence type="ECO:0000313" key="2">
    <source>
        <dbReference type="EMBL" id="ORV24671.1"/>
    </source>
</evidence>
<evidence type="ECO:0000313" key="4">
    <source>
        <dbReference type="Proteomes" id="UP000193811"/>
    </source>
</evidence>
<dbReference type="GeneID" id="44297908"/>
<accession>A0A0U1DHK7</accession>
<dbReference type="RefSeq" id="WP_085141471.1">
    <property type="nucleotide sequence ID" value="NZ_JACKVA010000009.1"/>
</dbReference>
<proteinExistence type="predicted"/>
<name>A0A0U1DHK7_9MYCO</name>
<dbReference type="Pfam" id="PF22014">
    <property type="entry name" value="DUF6932"/>
    <property type="match status" value="1"/>
</dbReference>
<keyword evidence="4" id="KW-1185">Reference proteome</keyword>
<reference evidence="2 4" key="2">
    <citation type="submission" date="2016-01" db="EMBL/GenBank/DDBJ databases">
        <title>The new phylogeny of the genus Mycobacterium.</title>
        <authorList>
            <person name="Tarcisio F."/>
            <person name="Conor M."/>
            <person name="Antonella G."/>
            <person name="Elisabetta G."/>
            <person name="Giulia F.S."/>
            <person name="Sara T."/>
            <person name="Anna F."/>
            <person name="Clotilde B."/>
            <person name="Roberto B."/>
            <person name="Veronica D.S."/>
            <person name="Fabio R."/>
            <person name="Monica P."/>
            <person name="Olivier J."/>
            <person name="Enrico T."/>
            <person name="Nicola S."/>
        </authorList>
    </citation>
    <scope>NUCLEOTIDE SEQUENCE [LARGE SCALE GENOMIC DNA]</scope>
    <source>
        <strain evidence="2 4">CCUG 50187</strain>
    </source>
</reference>
<sequence>MLPELGSDGMLPPGRYRATREELHSRFVYGRGHHRAELWRDWEATTQMLQRCVQVNAVWIYGPFLSAVEDPQLVHCVYWAEDYEIAKARLNPRFANVLRSYSLPGHVRRILGVRVETVLAHWHCQPDMRNRDHAFAQYAKRRGEVDDLVQRVASGPRGAERVRQDALPRRGYAEVIINGYS</sequence>
<evidence type="ECO:0000313" key="1">
    <source>
        <dbReference type="EMBL" id="CQD16729.1"/>
    </source>
</evidence>
<protein>
    <submittedName>
        <fullName evidence="1">Uncharacterized protein</fullName>
    </submittedName>
</protein>
<dbReference type="Proteomes" id="UP000193811">
    <property type="component" value="Unassembled WGS sequence"/>
</dbReference>
<dbReference type="AlphaFoldDB" id="A0A0U1DHK7"/>
<dbReference type="InterPro" id="IPR053860">
    <property type="entry name" value="DUF6932"/>
</dbReference>
<reference evidence="1 3" key="1">
    <citation type="submission" date="2015-03" db="EMBL/GenBank/DDBJ databases">
        <authorList>
            <person name="Murphy D."/>
        </authorList>
    </citation>
    <scope>NUCLEOTIDE SEQUENCE [LARGE SCALE GENOMIC DNA]</scope>
    <source>
        <strain evidence="1 3">D16</strain>
    </source>
</reference>
<dbReference type="Proteomes" id="UP000182227">
    <property type="component" value="Unassembled WGS sequence"/>
</dbReference>